<sequence>MSISIIRAVTELRTAVAAWRRDNPRIAVVPTMGALHEGHLSLVRAALDQADRVIVTLFVNPTQFNSSSDLAAYPRTEDEDAAKLSSLGAHMLYAPDAAEMYPEGFATTVSVRGVSEGMCGAFRPGHFDGVATVVTKLFLQTSADLAFFGEKDFQQLHVVRRLARDLDIPIEIVGCPTVREPDGLAMSSRNVRLSAAERKVAPMLAEILFDTSDRLTKGASVDDALATAREAILRAGFSKVEYLELRADDDLRPFSAAERPGRLLAAAWLGETRLIDNVKVMPAQRVRHRSKETDSPAGHHALDAMPAGLSSTHRDHSSCR</sequence>
<feature type="binding site" evidence="8">
    <location>
        <begin position="149"/>
        <end position="152"/>
    </location>
    <ligand>
        <name>ATP</name>
        <dbReference type="ChEBI" id="CHEBI:30616"/>
    </ligand>
</feature>
<evidence type="ECO:0000256" key="2">
    <source>
        <dbReference type="ARBA" id="ARBA00009256"/>
    </source>
</evidence>
<evidence type="ECO:0000313" key="11">
    <source>
        <dbReference type="Proteomes" id="UP001320831"/>
    </source>
</evidence>
<evidence type="ECO:0000256" key="4">
    <source>
        <dbReference type="ARBA" id="ARBA00022655"/>
    </source>
</evidence>
<dbReference type="HAMAP" id="MF_00158">
    <property type="entry name" value="PanC"/>
    <property type="match status" value="1"/>
</dbReference>
<feature type="binding site" evidence="8">
    <location>
        <begin position="186"/>
        <end position="189"/>
    </location>
    <ligand>
        <name>ATP</name>
        <dbReference type="ChEBI" id="CHEBI:30616"/>
    </ligand>
</feature>
<dbReference type="PANTHER" id="PTHR21299">
    <property type="entry name" value="CYTIDYLATE KINASE/PANTOATE-BETA-ALANINE LIGASE"/>
    <property type="match status" value="1"/>
</dbReference>
<evidence type="ECO:0000313" key="10">
    <source>
        <dbReference type="EMBL" id="MCT7377190.1"/>
    </source>
</evidence>
<comment type="pathway">
    <text evidence="1 8">Cofactor biosynthesis; (R)-pantothenate biosynthesis; (R)-pantothenate from (R)-pantoate and beta-alanine: step 1/1.</text>
</comment>
<dbReference type="NCBIfam" id="TIGR00018">
    <property type="entry name" value="panC"/>
    <property type="match status" value="1"/>
</dbReference>
<comment type="subcellular location">
    <subcellularLocation>
        <location evidence="8">Cytoplasm</location>
    </subcellularLocation>
</comment>
<dbReference type="Proteomes" id="UP001320831">
    <property type="component" value="Unassembled WGS sequence"/>
</dbReference>
<organism evidence="10 11">
    <name type="scientific">Chelativorans salis</name>
    <dbReference type="NCBI Taxonomy" id="2978478"/>
    <lineage>
        <taxon>Bacteria</taxon>
        <taxon>Pseudomonadati</taxon>
        <taxon>Pseudomonadota</taxon>
        <taxon>Alphaproteobacteria</taxon>
        <taxon>Hyphomicrobiales</taxon>
        <taxon>Phyllobacteriaceae</taxon>
        <taxon>Chelativorans</taxon>
    </lineage>
</organism>
<feature type="binding site" evidence="8">
    <location>
        <position position="178"/>
    </location>
    <ligand>
        <name>ATP</name>
        <dbReference type="ChEBI" id="CHEBI:30616"/>
    </ligand>
</feature>
<comment type="function">
    <text evidence="8">Catalyzes the condensation of pantoate with beta-alanine in an ATP-dependent reaction via a pantoyl-adenylate intermediate.</text>
</comment>
<comment type="similarity">
    <text evidence="2 8">Belongs to the pantothenate synthetase family.</text>
</comment>
<reference evidence="10 11" key="1">
    <citation type="submission" date="2022-09" db="EMBL/GenBank/DDBJ databases">
        <title>Chelativorans salina sp. nov., a novel slightly halophilic bacterium isolated from a saline lake sediment enrichment.</title>
        <authorList>
            <person name="Gao L."/>
            <person name="Fang B.-Z."/>
            <person name="Li W.-J."/>
        </authorList>
    </citation>
    <scope>NUCLEOTIDE SEQUENCE [LARGE SCALE GENOMIC DNA]</scope>
    <source>
        <strain evidence="10 11">EGI FJ00035</strain>
    </source>
</reference>
<feature type="region of interest" description="Disordered" evidence="9">
    <location>
        <begin position="286"/>
        <end position="320"/>
    </location>
</feature>
<dbReference type="Gene3D" id="3.40.50.620">
    <property type="entry name" value="HUPs"/>
    <property type="match status" value="1"/>
</dbReference>
<evidence type="ECO:0000256" key="1">
    <source>
        <dbReference type="ARBA" id="ARBA00004990"/>
    </source>
</evidence>
<keyword evidence="4 8" id="KW-0566">Pantothenate biosynthesis</keyword>
<dbReference type="InterPro" id="IPR003721">
    <property type="entry name" value="Pantoate_ligase"/>
</dbReference>
<dbReference type="InterPro" id="IPR004821">
    <property type="entry name" value="Cyt_trans-like"/>
</dbReference>
<feature type="binding site" evidence="8">
    <location>
        <begin position="32"/>
        <end position="39"/>
    </location>
    <ligand>
        <name>ATP</name>
        <dbReference type="ChEBI" id="CHEBI:30616"/>
    </ligand>
</feature>
<dbReference type="EC" id="6.3.2.1" evidence="8"/>
<dbReference type="SUPFAM" id="SSF52374">
    <property type="entry name" value="Nucleotidylyl transferase"/>
    <property type="match status" value="1"/>
</dbReference>
<name>A0ABT2LRK9_9HYPH</name>
<accession>A0ABT2LRK9</accession>
<comment type="miscellaneous">
    <text evidence="8">The reaction proceeds by a bi uni uni bi ping pong mechanism.</text>
</comment>
<dbReference type="InterPro" id="IPR014729">
    <property type="entry name" value="Rossmann-like_a/b/a_fold"/>
</dbReference>
<feature type="binding site" evidence="8">
    <location>
        <position position="63"/>
    </location>
    <ligand>
        <name>beta-alanine</name>
        <dbReference type="ChEBI" id="CHEBI:57966"/>
    </ligand>
</feature>
<keyword evidence="6 8" id="KW-0067">ATP-binding</keyword>
<proteinExistence type="inferred from homology"/>
<dbReference type="GO" id="GO:0016874">
    <property type="term" value="F:ligase activity"/>
    <property type="evidence" value="ECO:0007669"/>
    <property type="project" value="UniProtKB-KW"/>
</dbReference>
<dbReference type="EMBL" id="JAOCZP010000006">
    <property type="protein sequence ID" value="MCT7377190.1"/>
    <property type="molecule type" value="Genomic_DNA"/>
</dbReference>
<protein>
    <recommendedName>
        <fullName evidence="8">Pantothenate synthetase</fullName>
        <shortName evidence="8">PS</shortName>
        <ecNumber evidence="8">6.3.2.1</ecNumber>
    </recommendedName>
    <alternativeName>
        <fullName evidence="8">Pantoate--beta-alanine ligase</fullName>
    </alternativeName>
    <alternativeName>
        <fullName evidence="8">Pantoate-activating enzyme</fullName>
    </alternativeName>
</protein>
<evidence type="ECO:0000256" key="9">
    <source>
        <dbReference type="SAM" id="MobiDB-lite"/>
    </source>
</evidence>
<keyword evidence="5 8" id="KW-0547">Nucleotide-binding</keyword>
<feature type="binding site" evidence="8">
    <location>
        <position position="155"/>
    </location>
    <ligand>
        <name>(R)-pantoate</name>
        <dbReference type="ChEBI" id="CHEBI:15980"/>
    </ligand>
</feature>
<comment type="caution">
    <text evidence="10">The sequence shown here is derived from an EMBL/GenBank/DDBJ whole genome shotgun (WGS) entry which is preliminary data.</text>
</comment>
<dbReference type="RefSeq" id="WP_260905577.1">
    <property type="nucleotide sequence ID" value="NZ_JAOCZP010000006.1"/>
</dbReference>
<dbReference type="CDD" id="cd00560">
    <property type="entry name" value="PanC"/>
    <property type="match status" value="1"/>
</dbReference>
<dbReference type="PANTHER" id="PTHR21299:SF1">
    <property type="entry name" value="PANTOATE--BETA-ALANINE LIGASE"/>
    <property type="match status" value="1"/>
</dbReference>
<evidence type="ECO:0000256" key="8">
    <source>
        <dbReference type="HAMAP-Rule" id="MF_00158"/>
    </source>
</evidence>
<gene>
    <name evidence="8 10" type="primary">panC</name>
    <name evidence="10" type="ORF">N5A92_19405</name>
</gene>
<dbReference type="Pfam" id="PF02569">
    <property type="entry name" value="Pantoate_ligase"/>
    <property type="match status" value="1"/>
</dbReference>
<feature type="binding site" evidence="8">
    <location>
        <position position="63"/>
    </location>
    <ligand>
        <name>(R)-pantoate</name>
        <dbReference type="ChEBI" id="CHEBI:15980"/>
    </ligand>
</feature>
<evidence type="ECO:0000256" key="3">
    <source>
        <dbReference type="ARBA" id="ARBA00022598"/>
    </source>
</evidence>
<feature type="active site" description="Proton donor" evidence="8">
    <location>
        <position position="39"/>
    </location>
</feature>
<keyword evidence="3 8" id="KW-0436">Ligase</keyword>
<keyword evidence="8" id="KW-0963">Cytoplasm</keyword>
<comment type="subunit">
    <text evidence="8">Homodimer.</text>
</comment>
<keyword evidence="11" id="KW-1185">Reference proteome</keyword>
<evidence type="ECO:0000256" key="7">
    <source>
        <dbReference type="ARBA" id="ARBA00048258"/>
    </source>
</evidence>
<comment type="catalytic activity">
    <reaction evidence="7 8">
        <text>(R)-pantoate + beta-alanine + ATP = (R)-pantothenate + AMP + diphosphate + H(+)</text>
        <dbReference type="Rhea" id="RHEA:10912"/>
        <dbReference type="ChEBI" id="CHEBI:15378"/>
        <dbReference type="ChEBI" id="CHEBI:15980"/>
        <dbReference type="ChEBI" id="CHEBI:29032"/>
        <dbReference type="ChEBI" id="CHEBI:30616"/>
        <dbReference type="ChEBI" id="CHEBI:33019"/>
        <dbReference type="ChEBI" id="CHEBI:57966"/>
        <dbReference type="ChEBI" id="CHEBI:456215"/>
        <dbReference type="EC" id="6.3.2.1"/>
    </reaction>
</comment>
<dbReference type="Gene3D" id="3.30.1300.10">
    <property type="entry name" value="Pantoate-beta-alanine ligase, C-terminal domain"/>
    <property type="match status" value="1"/>
</dbReference>
<dbReference type="InterPro" id="IPR042176">
    <property type="entry name" value="Pantoate_ligase_C"/>
</dbReference>
<evidence type="ECO:0000256" key="5">
    <source>
        <dbReference type="ARBA" id="ARBA00022741"/>
    </source>
</evidence>
<dbReference type="NCBIfam" id="TIGR00125">
    <property type="entry name" value="cyt_tran_rel"/>
    <property type="match status" value="1"/>
</dbReference>
<evidence type="ECO:0000256" key="6">
    <source>
        <dbReference type="ARBA" id="ARBA00022840"/>
    </source>
</evidence>